<dbReference type="PANTHER" id="PTHR11102:SF160">
    <property type="entry name" value="ERAD-ASSOCIATED E3 UBIQUITIN-PROTEIN LIGASE COMPONENT HRD3"/>
    <property type="match status" value="1"/>
</dbReference>
<name>A0A5J6PYH0_9NEIS</name>
<accession>A0A5J6PYH0</accession>
<evidence type="ECO:0008006" key="3">
    <source>
        <dbReference type="Google" id="ProtNLM"/>
    </source>
</evidence>
<dbReference type="OrthoDB" id="8587079at2"/>
<dbReference type="SUPFAM" id="SSF81901">
    <property type="entry name" value="HCP-like"/>
    <property type="match status" value="2"/>
</dbReference>
<protein>
    <recommendedName>
        <fullName evidence="3">Sel1 repeat family protein</fullName>
    </recommendedName>
</protein>
<keyword evidence="2" id="KW-1185">Reference proteome</keyword>
<dbReference type="Proteomes" id="UP000325713">
    <property type="component" value="Chromosome"/>
</dbReference>
<proteinExistence type="predicted"/>
<dbReference type="PANTHER" id="PTHR11102">
    <property type="entry name" value="SEL-1-LIKE PROTEIN"/>
    <property type="match status" value="1"/>
</dbReference>
<dbReference type="InterPro" id="IPR011990">
    <property type="entry name" value="TPR-like_helical_dom_sf"/>
</dbReference>
<dbReference type="InterPro" id="IPR006597">
    <property type="entry name" value="Sel1-like"/>
</dbReference>
<dbReference type="Gene3D" id="1.25.40.10">
    <property type="entry name" value="Tetratricopeptide repeat domain"/>
    <property type="match status" value="3"/>
</dbReference>
<sequence>MKNILIFLLLLSGCDNFVSQKALSSDCLNNAEISQLMECAENGNLESQYELGMAYLDGQNTAQNTQKAFDWISQSAQSGYMPAQNMMSWFYRTGTVVNRNDKEAFNWAVRAAESGSLNSLNNVGFYYQQGIGVEQNQKKGLEYYLKAAKQGNISAQKNLGLAYLNGWGTESNPQEALFWFLKLSEQNDPEAMVNAAAIYKVLGNHQEELMLMKRAANLNYILAQTNLGYMYATGEGAPLDKAQALFWLNKSMNEGDKNAYYLMGKFHAESSGAFPLNEAEAFQYYLKSAELGSRDGQNAIANWLMNGRYVKKNEVKALKWYEQAANNGLIEAIQTLIKIYGQGTEKIPKDNVKKQYWENKLELREEL</sequence>
<dbReference type="RefSeq" id="WP_151051248.1">
    <property type="nucleotide sequence ID" value="NZ_CP031700.1"/>
</dbReference>
<evidence type="ECO:0000313" key="1">
    <source>
        <dbReference type="EMBL" id="QEY26183.1"/>
    </source>
</evidence>
<dbReference type="KEGG" id="nzl:D0T92_06355"/>
<reference evidence="1 2" key="1">
    <citation type="submission" date="2018-08" db="EMBL/GenBank/DDBJ databases">
        <title>Neisseria zalophi ATCC BAA-2455 complete genome.</title>
        <authorList>
            <person name="Veseli I.A."/>
            <person name="Buttler R."/>
            <person name="Mascarenhas dos Santos A.C."/>
            <person name="Pombert J.-F."/>
        </authorList>
    </citation>
    <scope>NUCLEOTIDE SEQUENCE [LARGE SCALE GENOMIC DNA]</scope>
    <source>
        <strain evidence="1 2">ATCC BAA-2455</strain>
    </source>
</reference>
<organism evidence="1 2">
    <name type="scientific">Neisseria zalophi</name>
    <dbReference type="NCBI Taxonomy" id="640030"/>
    <lineage>
        <taxon>Bacteria</taxon>
        <taxon>Pseudomonadati</taxon>
        <taxon>Pseudomonadota</taxon>
        <taxon>Betaproteobacteria</taxon>
        <taxon>Neisseriales</taxon>
        <taxon>Neisseriaceae</taxon>
        <taxon>Neisseria</taxon>
    </lineage>
</organism>
<dbReference type="AlphaFoldDB" id="A0A5J6PYH0"/>
<dbReference type="SMART" id="SM00671">
    <property type="entry name" value="SEL1"/>
    <property type="match status" value="7"/>
</dbReference>
<dbReference type="EMBL" id="CP031700">
    <property type="protein sequence ID" value="QEY26183.1"/>
    <property type="molecule type" value="Genomic_DNA"/>
</dbReference>
<evidence type="ECO:0000313" key="2">
    <source>
        <dbReference type="Proteomes" id="UP000325713"/>
    </source>
</evidence>
<dbReference type="InterPro" id="IPR050767">
    <property type="entry name" value="Sel1_AlgK"/>
</dbReference>
<dbReference type="Pfam" id="PF08238">
    <property type="entry name" value="Sel1"/>
    <property type="match status" value="7"/>
</dbReference>
<gene>
    <name evidence="1" type="ORF">D0T92_06355</name>
</gene>